<dbReference type="InterPro" id="IPR012349">
    <property type="entry name" value="Split_barrel_FMN-bd"/>
</dbReference>
<dbReference type="Gene3D" id="2.30.110.10">
    <property type="entry name" value="Electron Transport, Fmn-binding Protein, Chain A"/>
    <property type="match status" value="1"/>
</dbReference>
<dbReference type="Pfam" id="PF01243">
    <property type="entry name" value="PNPOx_N"/>
    <property type="match status" value="1"/>
</dbReference>
<sequence>MSNEDNFNLSLITTDTQLREILGPVSERARTKTRTELTEIDRLWIAASPFCLIATSDENGSCDVSPKGDPSGFTLILDEKTIVIPERLGNRRADSFHNILQNGHAGLLYLIPGRGDTLRINGRASLINDAPFFDELIVRGHRPALALLLKVEEVFFHCSKAFLRSDLWKSETWNPDRAPSRPCIAKELENTEASLEELEVYYGEQYRKGLYGESG</sequence>
<dbReference type="EMBL" id="NVWI01000001">
    <property type="protein sequence ID" value="PCJ43501.1"/>
    <property type="molecule type" value="Genomic_DNA"/>
</dbReference>
<reference evidence="3" key="1">
    <citation type="submission" date="2017-08" db="EMBL/GenBank/DDBJ databases">
        <title>A dynamic microbial community with high functional redundancy inhabits the cold, oxic subseafloor aquifer.</title>
        <authorList>
            <person name="Tully B.J."/>
            <person name="Wheat C.G."/>
            <person name="Glazer B.T."/>
            <person name="Huber J.A."/>
        </authorList>
    </citation>
    <scope>NUCLEOTIDE SEQUENCE [LARGE SCALE GENOMIC DNA]</scope>
</reference>
<dbReference type="InterPro" id="IPR024029">
    <property type="entry name" value="Pyridox_Oxase_FMN-dep"/>
</dbReference>
<dbReference type="PANTHER" id="PTHR42815">
    <property type="entry name" value="FAD-BINDING, PUTATIVE (AFU_ORTHOLOGUE AFUA_6G07600)-RELATED"/>
    <property type="match status" value="1"/>
</dbReference>
<dbReference type="Proteomes" id="UP000228987">
    <property type="component" value="Unassembled WGS sequence"/>
</dbReference>
<protein>
    <submittedName>
        <fullName evidence="2">Pyridoxamine 5'-phosphate oxidase</fullName>
    </submittedName>
</protein>
<organism evidence="2 3">
    <name type="scientific">SAR86 cluster bacterium</name>
    <dbReference type="NCBI Taxonomy" id="2030880"/>
    <lineage>
        <taxon>Bacteria</taxon>
        <taxon>Pseudomonadati</taxon>
        <taxon>Pseudomonadota</taxon>
        <taxon>Gammaproteobacteria</taxon>
        <taxon>SAR86 cluster</taxon>
    </lineage>
</organism>
<feature type="domain" description="Pyridoxamine 5'-phosphate oxidase N-terminal" evidence="1">
    <location>
        <begin position="44"/>
        <end position="158"/>
    </location>
</feature>
<dbReference type="InterPro" id="IPR011576">
    <property type="entry name" value="Pyridox_Oxase_N"/>
</dbReference>
<evidence type="ECO:0000259" key="1">
    <source>
        <dbReference type="Pfam" id="PF01243"/>
    </source>
</evidence>
<dbReference type="AlphaFoldDB" id="A0A2A5CJ23"/>
<dbReference type="PANTHER" id="PTHR42815:SF2">
    <property type="entry name" value="FAD-BINDING, PUTATIVE (AFU_ORTHOLOGUE AFUA_6G07600)-RELATED"/>
    <property type="match status" value="1"/>
</dbReference>
<comment type="caution">
    <text evidence="2">The sequence shown here is derived from an EMBL/GenBank/DDBJ whole genome shotgun (WGS) entry which is preliminary data.</text>
</comment>
<gene>
    <name evidence="2" type="ORF">COA71_01105</name>
</gene>
<evidence type="ECO:0000313" key="2">
    <source>
        <dbReference type="EMBL" id="PCJ43501.1"/>
    </source>
</evidence>
<name>A0A2A5CJ23_9GAMM</name>
<proteinExistence type="predicted"/>
<evidence type="ECO:0000313" key="3">
    <source>
        <dbReference type="Proteomes" id="UP000228987"/>
    </source>
</evidence>
<accession>A0A2A5CJ23</accession>
<dbReference type="NCBIfam" id="TIGR04025">
    <property type="entry name" value="PPOX_FMN_DR2398"/>
    <property type="match status" value="1"/>
</dbReference>
<dbReference type="SUPFAM" id="SSF50475">
    <property type="entry name" value="FMN-binding split barrel"/>
    <property type="match status" value="1"/>
</dbReference>